<protein>
    <submittedName>
        <fullName evidence="3">Arsenate reductase</fullName>
    </submittedName>
</protein>
<evidence type="ECO:0000313" key="4">
    <source>
        <dbReference type="Proteomes" id="UP000253370"/>
    </source>
</evidence>
<dbReference type="RefSeq" id="WP_113290759.1">
    <property type="nucleotide sequence ID" value="NZ_QNTQ01000024.1"/>
</dbReference>
<dbReference type="EMBL" id="QNTQ01000024">
    <property type="protein sequence ID" value="RBI82958.1"/>
    <property type="molecule type" value="Genomic_DNA"/>
</dbReference>
<comment type="similarity">
    <text evidence="1 2">Belongs to the ArsC family.</text>
</comment>
<evidence type="ECO:0000313" key="3">
    <source>
        <dbReference type="EMBL" id="RBI82958.1"/>
    </source>
</evidence>
<accession>A0A365U4J1</accession>
<dbReference type="InterPro" id="IPR036249">
    <property type="entry name" value="Thioredoxin-like_sf"/>
</dbReference>
<keyword evidence="4" id="KW-1185">Reference proteome</keyword>
<gene>
    <name evidence="3" type="ORF">DRV85_17470</name>
</gene>
<organism evidence="3 4">
    <name type="scientific">Rhodosalinus halophilus</name>
    <dbReference type="NCBI Taxonomy" id="2259333"/>
    <lineage>
        <taxon>Bacteria</taxon>
        <taxon>Pseudomonadati</taxon>
        <taxon>Pseudomonadota</taxon>
        <taxon>Alphaproteobacteria</taxon>
        <taxon>Rhodobacterales</taxon>
        <taxon>Paracoccaceae</taxon>
        <taxon>Rhodosalinus</taxon>
    </lineage>
</organism>
<name>A0A365U4J1_9RHOB</name>
<dbReference type="InterPro" id="IPR006660">
    <property type="entry name" value="Arsenate_reductase-like"/>
</dbReference>
<dbReference type="Proteomes" id="UP000253370">
    <property type="component" value="Unassembled WGS sequence"/>
</dbReference>
<dbReference type="OrthoDB" id="9803749at2"/>
<evidence type="ECO:0000256" key="2">
    <source>
        <dbReference type="PROSITE-ProRule" id="PRU01282"/>
    </source>
</evidence>
<comment type="caution">
    <text evidence="3">The sequence shown here is derived from an EMBL/GenBank/DDBJ whole genome shotgun (WGS) entry which is preliminary data.</text>
</comment>
<dbReference type="PROSITE" id="PS51353">
    <property type="entry name" value="ARSC"/>
    <property type="match status" value="1"/>
</dbReference>
<dbReference type="Gene3D" id="3.40.30.10">
    <property type="entry name" value="Glutaredoxin"/>
    <property type="match status" value="1"/>
</dbReference>
<proteinExistence type="inferred from homology"/>
<dbReference type="SUPFAM" id="SSF52833">
    <property type="entry name" value="Thioredoxin-like"/>
    <property type="match status" value="1"/>
</dbReference>
<dbReference type="AlphaFoldDB" id="A0A365U4J1"/>
<sequence length="104" mass="11584">MVIYGLATCDTCRSASRALHEVDFVDVRATGFPDGLLERAAEVFGADLVNRRSATWRSLSEEERALPPVELIRRHPAVMKRPLIETEDGLHLGWSAEVRRALGV</sequence>
<dbReference type="Pfam" id="PF03960">
    <property type="entry name" value="ArsC"/>
    <property type="match status" value="1"/>
</dbReference>
<evidence type="ECO:0000256" key="1">
    <source>
        <dbReference type="ARBA" id="ARBA00007198"/>
    </source>
</evidence>
<reference evidence="3 4" key="1">
    <citation type="submission" date="2018-07" db="EMBL/GenBank/DDBJ databases">
        <title>Rhodosalinus sp. strain E84T genomic sequence and assembly.</title>
        <authorList>
            <person name="Liu Z.-W."/>
            <person name="Lu D.-C."/>
        </authorList>
    </citation>
    <scope>NUCLEOTIDE SEQUENCE [LARGE SCALE GENOMIC DNA]</scope>
    <source>
        <strain evidence="3 4">E84</strain>
    </source>
</reference>